<dbReference type="AlphaFoldDB" id="A0A4U8TAL5"/>
<dbReference type="STRING" id="1677920.LS71_01620"/>
<dbReference type="OrthoDB" id="9773332at2"/>
<evidence type="ECO:0000313" key="2">
    <source>
        <dbReference type="Proteomes" id="UP000029733"/>
    </source>
</evidence>
<keyword evidence="2" id="KW-1185">Reference proteome</keyword>
<sequence length="286" mass="32599">MRKLKALLDEQYSLKNTIDELQATKPDPLYVARFYTHSSYFAEIALLCALLSYGNAKAIVHLLQGFDFSLLQSIDTLSKRDVQDFSYYRFQTRADIKALFEIIAAMLENGGLERLFLYHYKHPPKSLTLWNRSGNKSHARLIYGIYACIESMLTIAQKRGIVLTQGLSFALGTSHYEILRACGNPPRNASALKRWAMLLRWLVRKDELDVGCWQEHISPADLILPLDTHTFALCSKLKILARKSYDLQSALQATDTLAFLRPHDPVAYDFALYRIGQGKVDITSFI</sequence>
<gene>
    <name evidence="1" type="ORF">LS71_003700</name>
</gene>
<dbReference type="RefSeq" id="WP_034352769.1">
    <property type="nucleotide sequence ID" value="NZ_JRPR02000002.1"/>
</dbReference>
<dbReference type="Pfam" id="PF09674">
    <property type="entry name" value="DUF2400"/>
    <property type="match status" value="1"/>
</dbReference>
<reference evidence="1 2" key="1">
    <citation type="journal article" date="2014" name="Genome Announc.">
        <title>Draft genome sequences of eight enterohepatic helicobacter species isolated from both laboratory and wild rodents.</title>
        <authorList>
            <person name="Sheh A."/>
            <person name="Shen Z."/>
            <person name="Fox J.G."/>
        </authorList>
    </citation>
    <scope>NUCLEOTIDE SEQUENCE [LARGE SCALE GENOMIC DNA]</scope>
    <source>
        <strain evidence="1 2">MIT 09-6949</strain>
    </source>
</reference>
<evidence type="ECO:0000313" key="1">
    <source>
        <dbReference type="EMBL" id="TLD96724.1"/>
    </source>
</evidence>
<accession>A0A4U8TAL5</accession>
<dbReference type="Proteomes" id="UP000029733">
    <property type="component" value="Unassembled WGS sequence"/>
</dbReference>
<organism evidence="1 2">
    <name type="scientific">Helicobacter jaachi</name>
    <dbReference type="NCBI Taxonomy" id="1677920"/>
    <lineage>
        <taxon>Bacteria</taxon>
        <taxon>Pseudomonadati</taxon>
        <taxon>Campylobacterota</taxon>
        <taxon>Epsilonproteobacteria</taxon>
        <taxon>Campylobacterales</taxon>
        <taxon>Helicobacteraceae</taxon>
        <taxon>Helicobacter</taxon>
    </lineage>
</organism>
<comment type="caution">
    <text evidence="1">The sequence shown here is derived from an EMBL/GenBank/DDBJ whole genome shotgun (WGS) entry which is preliminary data.</text>
</comment>
<name>A0A4U8TAL5_9HELI</name>
<protein>
    <submittedName>
        <fullName evidence="1">TIGR02757 family protein</fullName>
    </submittedName>
</protein>
<proteinExistence type="predicted"/>
<dbReference type="NCBIfam" id="TIGR02757">
    <property type="entry name" value="TIGR02757 family protein"/>
    <property type="match status" value="1"/>
</dbReference>
<dbReference type="EMBL" id="JRPR02000002">
    <property type="protein sequence ID" value="TLD96724.1"/>
    <property type="molecule type" value="Genomic_DNA"/>
</dbReference>
<dbReference type="InterPro" id="IPR014127">
    <property type="entry name" value="CHP02757"/>
</dbReference>